<comment type="subcellular location">
    <subcellularLocation>
        <location evidence="1">Cytoplasm</location>
    </subcellularLocation>
</comment>
<feature type="domain" description="HTH araC/xylS-type" evidence="9">
    <location>
        <begin position="454"/>
        <end position="552"/>
    </location>
</feature>
<dbReference type="Gene3D" id="3.40.50.2300">
    <property type="match status" value="1"/>
</dbReference>
<evidence type="ECO:0000256" key="1">
    <source>
        <dbReference type="ARBA" id="ARBA00004496"/>
    </source>
</evidence>
<evidence type="ECO:0000256" key="6">
    <source>
        <dbReference type="ARBA" id="ARBA00023125"/>
    </source>
</evidence>
<dbReference type="PROSITE" id="PS50110">
    <property type="entry name" value="RESPONSE_REGULATORY"/>
    <property type="match status" value="1"/>
</dbReference>
<evidence type="ECO:0000256" key="8">
    <source>
        <dbReference type="PROSITE-ProRule" id="PRU00169"/>
    </source>
</evidence>
<dbReference type="InterPro" id="IPR001789">
    <property type="entry name" value="Sig_transdc_resp-reg_receiver"/>
</dbReference>
<evidence type="ECO:0000259" key="10">
    <source>
        <dbReference type="PROSITE" id="PS50110"/>
    </source>
</evidence>
<evidence type="ECO:0000259" key="9">
    <source>
        <dbReference type="PROSITE" id="PS01124"/>
    </source>
</evidence>
<dbReference type="InterPro" id="IPR011006">
    <property type="entry name" value="CheY-like_superfamily"/>
</dbReference>
<dbReference type="Pfam" id="PF00072">
    <property type="entry name" value="Response_reg"/>
    <property type="match status" value="1"/>
</dbReference>
<dbReference type="SUPFAM" id="SSF52172">
    <property type="entry name" value="CheY-like"/>
    <property type="match status" value="1"/>
</dbReference>
<comment type="caution">
    <text evidence="11">The sequence shown here is derived from an EMBL/GenBank/DDBJ whole genome shotgun (WGS) entry which is preliminary data.</text>
</comment>
<keyword evidence="2" id="KW-0963">Cytoplasm</keyword>
<dbReference type="PROSITE" id="PS01124">
    <property type="entry name" value="HTH_ARAC_FAMILY_2"/>
    <property type="match status" value="1"/>
</dbReference>
<dbReference type="SMART" id="SM00448">
    <property type="entry name" value="REC"/>
    <property type="match status" value="1"/>
</dbReference>
<dbReference type="SMART" id="SM00342">
    <property type="entry name" value="HTH_ARAC"/>
    <property type="match status" value="1"/>
</dbReference>
<dbReference type="Gene3D" id="1.10.10.60">
    <property type="entry name" value="Homeodomain-like"/>
    <property type="match status" value="2"/>
</dbReference>
<keyword evidence="7" id="KW-0804">Transcription</keyword>
<evidence type="ECO:0000313" key="12">
    <source>
        <dbReference type="Proteomes" id="UP000673394"/>
    </source>
</evidence>
<feature type="domain" description="Response regulatory" evidence="10">
    <location>
        <begin position="3"/>
        <end position="120"/>
    </location>
</feature>
<dbReference type="PANTHER" id="PTHR42713:SF3">
    <property type="entry name" value="TRANSCRIPTIONAL REGULATORY PROTEIN HPTR"/>
    <property type="match status" value="1"/>
</dbReference>
<evidence type="ECO:0000256" key="5">
    <source>
        <dbReference type="ARBA" id="ARBA00023015"/>
    </source>
</evidence>
<dbReference type="InterPro" id="IPR051552">
    <property type="entry name" value="HptR"/>
</dbReference>
<sequence>MIKLMVVDDERWIREGLKQTIDWGSHGIRFIGDAEDGCEALKLIDSNVPDIIISDIRMPTMDGMELIEEIERRGLDIKVIFISGFSDFVYAQKAVKLGAFDYILKPIEEKVLMEIIERCIYEILKQRELVFRLEELSGRVRESLPLARQKHLEMCLTQPMTDQDVMSTWKALRIDLNPNRLLVLSAVVHDWGERDMCERDCSLLRYALGKLMEEVFHEAGLSCAACLLQENEYADVALMISWEKETANPDREAYRCAELVIEGALEVLGIQISIGISSTGESKQLVFAFREALTNSAKYVINGPGLVYGPAGSDVGAAIGKQTVLFTAGVPSIAMKAEALDAAWMNRILHTIKLKDEGKLTDLLDQQTALIQELVKQTSALAVRCEMNMYIGALLSKWQELFLAREHAEASIVTHQQKLELYRCTLANWKNAIISAFLKRDRAPSGSGQRNTIEIALRYIHDNYHHGISLNKVAETIYMNPSYFSRVFHAEVGETLSRYLIRIRVAKAKELLEQTPLKIYEIAESVGYKDFRHFVKTFKESEGITPAQFRNYGA</sequence>
<dbReference type="PROSITE" id="PS00041">
    <property type="entry name" value="HTH_ARAC_FAMILY_1"/>
    <property type="match status" value="1"/>
</dbReference>
<keyword evidence="5" id="KW-0805">Transcription regulation</keyword>
<dbReference type="PANTHER" id="PTHR42713">
    <property type="entry name" value="HISTIDINE KINASE-RELATED"/>
    <property type="match status" value="1"/>
</dbReference>
<name>A0ABS5C9Z1_9BACL</name>
<evidence type="ECO:0000256" key="7">
    <source>
        <dbReference type="ARBA" id="ARBA00023163"/>
    </source>
</evidence>
<reference evidence="11 12" key="1">
    <citation type="submission" date="2021-04" db="EMBL/GenBank/DDBJ databases">
        <title>Paenibacillus sp. DLE-14 whole genome sequence.</title>
        <authorList>
            <person name="Ham Y.J."/>
        </authorList>
    </citation>
    <scope>NUCLEOTIDE SEQUENCE [LARGE SCALE GENOMIC DNA]</scope>
    <source>
        <strain evidence="11 12">DLE-14</strain>
    </source>
</reference>
<dbReference type="SUPFAM" id="SSF46689">
    <property type="entry name" value="Homeodomain-like"/>
    <property type="match status" value="2"/>
</dbReference>
<accession>A0ABS5C9Z1</accession>
<organism evidence="11 12">
    <name type="scientific">Paenibacillus lignilyticus</name>
    <dbReference type="NCBI Taxonomy" id="1172615"/>
    <lineage>
        <taxon>Bacteria</taxon>
        <taxon>Bacillati</taxon>
        <taxon>Bacillota</taxon>
        <taxon>Bacilli</taxon>
        <taxon>Bacillales</taxon>
        <taxon>Paenibacillaceae</taxon>
        <taxon>Paenibacillus</taxon>
    </lineage>
</organism>
<dbReference type="InterPro" id="IPR009057">
    <property type="entry name" value="Homeodomain-like_sf"/>
</dbReference>
<keyword evidence="12" id="KW-1185">Reference proteome</keyword>
<evidence type="ECO:0000256" key="4">
    <source>
        <dbReference type="ARBA" id="ARBA00023012"/>
    </source>
</evidence>
<evidence type="ECO:0000256" key="3">
    <source>
        <dbReference type="ARBA" id="ARBA00022553"/>
    </source>
</evidence>
<keyword evidence="3 8" id="KW-0597">Phosphoprotein</keyword>
<dbReference type="PRINTS" id="PR00032">
    <property type="entry name" value="HTHARAC"/>
</dbReference>
<feature type="modified residue" description="4-aspartylphosphate" evidence="8">
    <location>
        <position position="55"/>
    </location>
</feature>
<dbReference type="EMBL" id="JAGKSP010000002">
    <property type="protein sequence ID" value="MBP3962806.1"/>
    <property type="molecule type" value="Genomic_DNA"/>
</dbReference>
<evidence type="ECO:0000313" key="11">
    <source>
        <dbReference type="EMBL" id="MBP3962806.1"/>
    </source>
</evidence>
<dbReference type="InterPro" id="IPR018062">
    <property type="entry name" value="HTH_AraC-typ_CS"/>
</dbReference>
<dbReference type="InterPro" id="IPR020449">
    <property type="entry name" value="Tscrpt_reg_AraC-type_HTH"/>
</dbReference>
<dbReference type="InterPro" id="IPR018060">
    <property type="entry name" value="HTH_AraC"/>
</dbReference>
<dbReference type="Pfam" id="PF12833">
    <property type="entry name" value="HTH_18"/>
    <property type="match status" value="1"/>
</dbReference>
<gene>
    <name evidence="11" type="ORF">I8J30_08835</name>
</gene>
<evidence type="ECO:0000256" key="2">
    <source>
        <dbReference type="ARBA" id="ARBA00022490"/>
    </source>
</evidence>
<keyword evidence="4" id="KW-0902">Two-component regulatory system</keyword>
<protein>
    <submittedName>
        <fullName evidence="11">Response regulator</fullName>
    </submittedName>
</protein>
<dbReference type="Proteomes" id="UP000673394">
    <property type="component" value="Unassembled WGS sequence"/>
</dbReference>
<dbReference type="RefSeq" id="WP_210657266.1">
    <property type="nucleotide sequence ID" value="NZ_JAGKSP010000002.1"/>
</dbReference>
<proteinExistence type="predicted"/>
<dbReference type="CDD" id="cd17536">
    <property type="entry name" value="REC_YesN-like"/>
    <property type="match status" value="1"/>
</dbReference>
<keyword evidence="6" id="KW-0238">DNA-binding</keyword>